<evidence type="ECO:0000313" key="3">
    <source>
        <dbReference type="Proteomes" id="UP001304461"/>
    </source>
</evidence>
<keyword evidence="1" id="KW-0472">Membrane</keyword>
<comment type="caution">
    <text evidence="2">The sequence shown here is derived from an EMBL/GenBank/DDBJ whole genome shotgun (WGS) entry which is preliminary data.</text>
</comment>
<feature type="transmembrane region" description="Helical" evidence="1">
    <location>
        <begin position="81"/>
        <end position="99"/>
    </location>
</feature>
<dbReference type="EMBL" id="JAYGHX010000002">
    <property type="protein sequence ID" value="MEA5390316.1"/>
    <property type="molecule type" value="Genomic_DNA"/>
</dbReference>
<gene>
    <name evidence="2" type="ORF">VB738_03480</name>
</gene>
<feature type="transmembrane region" description="Helical" evidence="1">
    <location>
        <begin position="204"/>
        <end position="222"/>
    </location>
</feature>
<dbReference type="InterPro" id="IPR021315">
    <property type="entry name" value="Gap/Sap"/>
</dbReference>
<dbReference type="Pfam" id="PF11139">
    <property type="entry name" value="SfLAP"/>
    <property type="match status" value="1"/>
</dbReference>
<keyword evidence="1" id="KW-1133">Transmembrane helix</keyword>
<evidence type="ECO:0000313" key="2">
    <source>
        <dbReference type="EMBL" id="MEA5390316.1"/>
    </source>
</evidence>
<organism evidence="2 3">
    <name type="scientific">Cyanobium gracile UHCC 0139</name>
    <dbReference type="NCBI Taxonomy" id="3110308"/>
    <lineage>
        <taxon>Bacteria</taxon>
        <taxon>Bacillati</taxon>
        <taxon>Cyanobacteriota</taxon>
        <taxon>Cyanophyceae</taxon>
        <taxon>Synechococcales</taxon>
        <taxon>Prochlorococcaceae</taxon>
        <taxon>Cyanobium</taxon>
    </lineage>
</organism>
<evidence type="ECO:0000256" key="1">
    <source>
        <dbReference type="SAM" id="Phobius"/>
    </source>
</evidence>
<protein>
    <submittedName>
        <fullName evidence="2">GAP family protein</fullName>
    </submittedName>
</protein>
<dbReference type="RefSeq" id="WP_323304428.1">
    <property type="nucleotide sequence ID" value="NZ_JAYGHX010000002.1"/>
</dbReference>
<proteinExistence type="predicted"/>
<name>A0ABU5RRB3_9CYAN</name>
<sequence length="228" mass="23927">MPTPSLWSELFGFGLAISFSPLHIGLLLLILLGPSPLRRGSWFVLGWLLTSAAAIALLLSVGHGLLLTMERGTDQRTGLDLLGAGGLLALGLNGLLSSRQGGGPPGWTRRLDGFCALPLPLLLGLSAAVQVSSPDDLLLYARTAASLLEAGLSRPREVLITAVFSLFSGTLLLLPLGGLVLVGQERLLPVLQAGKLWLFDNAELIVAAICFALAVYLGWQGFEGLRAG</sequence>
<feature type="transmembrane region" description="Helical" evidence="1">
    <location>
        <begin position="12"/>
        <end position="32"/>
    </location>
</feature>
<feature type="transmembrane region" description="Helical" evidence="1">
    <location>
        <begin position="158"/>
        <end position="183"/>
    </location>
</feature>
<keyword evidence="1" id="KW-0812">Transmembrane</keyword>
<keyword evidence="3" id="KW-1185">Reference proteome</keyword>
<dbReference type="Proteomes" id="UP001304461">
    <property type="component" value="Unassembled WGS sequence"/>
</dbReference>
<accession>A0ABU5RRB3</accession>
<reference evidence="2 3" key="1">
    <citation type="submission" date="2023-12" db="EMBL/GenBank/DDBJ databases">
        <title>Baltic Sea Cyanobacteria.</title>
        <authorList>
            <person name="Delbaje E."/>
            <person name="Fewer D.P."/>
            <person name="Shishido T.K."/>
        </authorList>
    </citation>
    <scope>NUCLEOTIDE SEQUENCE [LARGE SCALE GENOMIC DNA]</scope>
    <source>
        <strain evidence="2 3">UHCC 0139</strain>
    </source>
</reference>
<feature type="transmembrane region" description="Helical" evidence="1">
    <location>
        <begin position="44"/>
        <end position="69"/>
    </location>
</feature>